<name>A0A3N4NY31_9FLAO</name>
<keyword evidence="1" id="KW-0677">Repeat</keyword>
<reference evidence="3 4" key="1">
    <citation type="submission" date="2018-11" db="EMBL/GenBank/DDBJ databases">
        <title>Aureibaculum marinum gen. nov., sp. nov., a member of the family Flavobacteriaceae isolated from the Bohai Sea.</title>
        <authorList>
            <person name="Ji X."/>
        </authorList>
    </citation>
    <scope>NUCLEOTIDE SEQUENCE [LARGE SCALE GENOMIC DNA]</scope>
    <source>
        <strain evidence="3 4">BH-SD17</strain>
    </source>
</reference>
<dbReference type="PANTHER" id="PTHR43215">
    <property type="entry name" value="RADIAL SPOKE HEAD 1 HOMOLOG"/>
    <property type="match status" value="1"/>
</dbReference>
<dbReference type="SUPFAM" id="SSF82185">
    <property type="entry name" value="Histone H3 K4-specific methyltransferase SET7/9 N-terminal domain"/>
    <property type="match status" value="1"/>
</dbReference>
<dbReference type="PANTHER" id="PTHR43215:SF14">
    <property type="entry name" value="RADIAL SPOKE HEAD 1 HOMOLOG"/>
    <property type="match status" value="1"/>
</dbReference>
<sequence>MKKLLLIFLLSPIITLAQNENSNNSIEQQENRVIVKKCIAGNCINGKGTMQYQTGVYEGYWKSGLRDGEGKYVWSNGDVYEGEWMQDKRHGFGTYTWHDGSKYVGNYSHGIRSGYGIYYYTNGTIYEGTWQNNLKHGIANFYYKESVNIGGKYINNEYVSGTGINQESYNFKPKQ</sequence>
<evidence type="ECO:0000256" key="2">
    <source>
        <dbReference type="SAM" id="SignalP"/>
    </source>
</evidence>
<dbReference type="Pfam" id="PF02493">
    <property type="entry name" value="MORN"/>
    <property type="match status" value="5"/>
</dbReference>
<feature type="chain" id="PRO_5018066090" description="MORN repeat protein" evidence="2">
    <location>
        <begin position="18"/>
        <end position="175"/>
    </location>
</feature>
<feature type="signal peptide" evidence="2">
    <location>
        <begin position="1"/>
        <end position="17"/>
    </location>
</feature>
<evidence type="ECO:0000256" key="1">
    <source>
        <dbReference type="ARBA" id="ARBA00022737"/>
    </source>
</evidence>
<organism evidence="3 4">
    <name type="scientific">Aureibaculum marinum</name>
    <dbReference type="NCBI Taxonomy" id="2487930"/>
    <lineage>
        <taxon>Bacteria</taxon>
        <taxon>Pseudomonadati</taxon>
        <taxon>Bacteroidota</taxon>
        <taxon>Flavobacteriia</taxon>
        <taxon>Flavobacteriales</taxon>
        <taxon>Flavobacteriaceae</taxon>
        <taxon>Aureibaculum</taxon>
    </lineage>
</organism>
<evidence type="ECO:0000313" key="4">
    <source>
        <dbReference type="Proteomes" id="UP000270856"/>
    </source>
</evidence>
<proteinExistence type="predicted"/>
<dbReference type="SMART" id="SM00698">
    <property type="entry name" value="MORN"/>
    <property type="match status" value="4"/>
</dbReference>
<dbReference type="Proteomes" id="UP000270856">
    <property type="component" value="Unassembled WGS sequence"/>
</dbReference>
<comment type="caution">
    <text evidence="3">The sequence shown here is derived from an EMBL/GenBank/DDBJ whole genome shotgun (WGS) entry which is preliminary data.</text>
</comment>
<keyword evidence="2" id="KW-0732">Signal</keyword>
<dbReference type="Gene3D" id="2.20.110.10">
    <property type="entry name" value="Histone H3 K4-specific methyltransferase SET7/9 N-terminal domain"/>
    <property type="match status" value="2"/>
</dbReference>
<gene>
    <name evidence="3" type="ORF">EGM88_08920</name>
</gene>
<accession>A0A3N4NY31</accession>
<dbReference type="AlphaFoldDB" id="A0A3N4NY31"/>
<dbReference type="OrthoDB" id="977972at2"/>
<dbReference type="EMBL" id="RPFJ01000011">
    <property type="protein sequence ID" value="RPD96479.1"/>
    <property type="molecule type" value="Genomic_DNA"/>
</dbReference>
<dbReference type="InterPro" id="IPR003409">
    <property type="entry name" value="MORN"/>
</dbReference>
<protein>
    <recommendedName>
        <fullName evidence="5">MORN repeat protein</fullName>
    </recommendedName>
</protein>
<keyword evidence="4" id="KW-1185">Reference proteome</keyword>
<dbReference type="RefSeq" id="WP_123897658.1">
    <property type="nucleotide sequence ID" value="NZ_RPFJ01000011.1"/>
</dbReference>
<evidence type="ECO:0000313" key="3">
    <source>
        <dbReference type="EMBL" id="RPD96479.1"/>
    </source>
</evidence>
<evidence type="ECO:0008006" key="5">
    <source>
        <dbReference type="Google" id="ProtNLM"/>
    </source>
</evidence>